<proteinExistence type="predicted"/>
<sequence length="434" mass="47858">MDLTESYPRKVASVGALQHHCKNFKLTYSGLCKKELVEKLTAFSLLGQTGWKEHISPEPKKKTKVATRRDALFGGDRTNNESTLPTRSKDNCSIEQIEAPIIWAQMAVARYRSETAFTETFQHSPFVPTGVCSSVPSSGETSIGKPDNMSPGLVDMLRDEIQQSVTHGLRKFVQGNTAAVFTDDTAASGCLFSPPTHIATMDINDQPEAAVNLTASSDSTPLPDVPVHLDAANPPTVCQTVRVLQLGGGRGELYFTDADVPVAPLYRSAKNIDHFAKMWDDDSCYWAPGHDALHIKGIPIPVKLFPAVYRGGSGTVKHSGLVSRTNGVYGYVLTVYTLMSPEEFWVKFRDTNVDIPMSFTAIGNHLRKKRAAENERLVKQAYCEYGNNFNTMFCYKIAGGHVKPMIRPWVIAKTYRKLNGITDIFDADKSDGDD</sequence>
<evidence type="ECO:0000313" key="2">
    <source>
        <dbReference type="Proteomes" id="UP001175228"/>
    </source>
</evidence>
<name>A0AA39UEV1_9AGAR</name>
<dbReference type="EMBL" id="JAUEPU010000053">
    <property type="protein sequence ID" value="KAK0484303.1"/>
    <property type="molecule type" value="Genomic_DNA"/>
</dbReference>
<dbReference type="Proteomes" id="UP001175228">
    <property type="component" value="Unassembled WGS sequence"/>
</dbReference>
<organism evidence="1 2">
    <name type="scientific">Armillaria luteobubalina</name>
    <dbReference type="NCBI Taxonomy" id="153913"/>
    <lineage>
        <taxon>Eukaryota</taxon>
        <taxon>Fungi</taxon>
        <taxon>Dikarya</taxon>
        <taxon>Basidiomycota</taxon>
        <taxon>Agaricomycotina</taxon>
        <taxon>Agaricomycetes</taxon>
        <taxon>Agaricomycetidae</taxon>
        <taxon>Agaricales</taxon>
        <taxon>Marasmiineae</taxon>
        <taxon>Physalacriaceae</taxon>
        <taxon>Armillaria</taxon>
    </lineage>
</organism>
<reference evidence="1" key="1">
    <citation type="submission" date="2023-06" db="EMBL/GenBank/DDBJ databases">
        <authorList>
            <consortium name="Lawrence Berkeley National Laboratory"/>
            <person name="Ahrendt S."/>
            <person name="Sahu N."/>
            <person name="Indic B."/>
            <person name="Wong-Bajracharya J."/>
            <person name="Merenyi Z."/>
            <person name="Ke H.-M."/>
            <person name="Monk M."/>
            <person name="Kocsube S."/>
            <person name="Drula E."/>
            <person name="Lipzen A."/>
            <person name="Balint B."/>
            <person name="Henrissat B."/>
            <person name="Andreopoulos B."/>
            <person name="Martin F.M."/>
            <person name="Harder C.B."/>
            <person name="Rigling D."/>
            <person name="Ford K.L."/>
            <person name="Foster G.D."/>
            <person name="Pangilinan J."/>
            <person name="Papanicolaou A."/>
            <person name="Barry K."/>
            <person name="LaButti K."/>
            <person name="Viragh M."/>
            <person name="Koriabine M."/>
            <person name="Yan M."/>
            <person name="Riley R."/>
            <person name="Champramary S."/>
            <person name="Plett K.L."/>
            <person name="Tsai I.J."/>
            <person name="Slot J."/>
            <person name="Sipos G."/>
            <person name="Plett J."/>
            <person name="Nagy L.G."/>
            <person name="Grigoriev I.V."/>
        </authorList>
    </citation>
    <scope>NUCLEOTIDE SEQUENCE</scope>
    <source>
        <strain evidence="1">HWK02</strain>
    </source>
</reference>
<protein>
    <submittedName>
        <fullName evidence="1">Uncharacterized protein</fullName>
    </submittedName>
</protein>
<dbReference type="AlphaFoldDB" id="A0AA39UEV1"/>
<comment type="caution">
    <text evidence="1">The sequence shown here is derived from an EMBL/GenBank/DDBJ whole genome shotgun (WGS) entry which is preliminary data.</text>
</comment>
<keyword evidence="2" id="KW-1185">Reference proteome</keyword>
<accession>A0AA39UEV1</accession>
<evidence type="ECO:0000313" key="1">
    <source>
        <dbReference type="EMBL" id="KAK0484303.1"/>
    </source>
</evidence>
<gene>
    <name evidence="1" type="ORF">EDD18DRAFT_1361314</name>
</gene>